<evidence type="ECO:0000256" key="1">
    <source>
        <dbReference type="ARBA" id="ARBA00004401"/>
    </source>
</evidence>
<comment type="subcellular location">
    <subcellularLocation>
        <location evidence="1">Cell membrane</location>
        <topology evidence="1">Single-pass type II membrane protein</topology>
    </subcellularLocation>
</comment>
<feature type="domain" description="Peptidase S26" evidence="4">
    <location>
        <begin position="1"/>
        <end position="61"/>
    </location>
</feature>
<dbReference type="Gene3D" id="2.10.109.10">
    <property type="entry name" value="Umud Fragment, subunit A"/>
    <property type="match status" value="1"/>
</dbReference>
<reference evidence="5 6" key="1">
    <citation type="journal article" date="2016" name="Arch. Microbiol.">
        <title>Streptomyces zhihengii sp. nov., isolated from rhizospheric soil of Psammosilene tunicoides.</title>
        <authorList>
            <person name="Huang M.J."/>
            <person name="Fei J.J."/>
            <person name="Salam N."/>
            <person name="Kim C.J."/>
            <person name="Hozzein W.N."/>
            <person name="Xiao M."/>
            <person name="Huang H.Q."/>
            <person name="Li W.J."/>
        </authorList>
    </citation>
    <scope>NUCLEOTIDE SEQUENCE [LARGE SCALE GENOMIC DNA]</scope>
    <source>
        <strain evidence="5 6">YIM T102</strain>
    </source>
</reference>
<dbReference type="EMBL" id="JAFEJA010000001">
    <property type="protein sequence ID" value="MBM9620888.1"/>
    <property type="molecule type" value="Genomic_DNA"/>
</dbReference>
<evidence type="ECO:0000313" key="6">
    <source>
        <dbReference type="Proteomes" id="UP000664109"/>
    </source>
</evidence>
<organism evidence="5 6">
    <name type="scientific">Streptomyces zhihengii</name>
    <dbReference type="NCBI Taxonomy" id="1818004"/>
    <lineage>
        <taxon>Bacteria</taxon>
        <taxon>Bacillati</taxon>
        <taxon>Actinomycetota</taxon>
        <taxon>Actinomycetes</taxon>
        <taxon>Kitasatosporales</taxon>
        <taxon>Streptomycetaceae</taxon>
        <taxon>Streptomyces</taxon>
    </lineage>
</organism>
<evidence type="ECO:0000259" key="4">
    <source>
        <dbReference type="Pfam" id="PF10502"/>
    </source>
</evidence>
<feature type="compositionally biased region" description="Gly residues" evidence="3">
    <location>
        <begin position="81"/>
        <end position="93"/>
    </location>
</feature>
<name>A0ABS2UTX5_9ACTN</name>
<proteinExistence type="inferred from homology"/>
<comment type="caution">
    <text evidence="5">The sequence shown here is derived from an EMBL/GenBank/DDBJ whole genome shotgun (WGS) entry which is preliminary data.</text>
</comment>
<dbReference type="InterPro" id="IPR036286">
    <property type="entry name" value="LexA/Signal_pep-like_sf"/>
</dbReference>
<gene>
    <name evidence="5" type="ORF">JE024_19535</name>
</gene>
<dbReference type="PANTHER" id="PTHR43390">
    <property type="entry name" value="SIGNAL PEPTIDASE I"/>
    <property type="match status" value="1"/>
</dbReference>
<feature type="region of interest" description="Disordered" evidence="3">
    <location>
        <begin position="57"/>
        <end position="94"/>
    </location>
</feature>
<dbReference type="PANTHER" id="PTHR43390:SF1">
    <property type="entry name" value="CHLOROPLAST PROCESSING PEPTIDASE"/>
    <property type="match status" value="1"/>
</dbReference>
<dbReference type="SUPFAM" id="SSF51306">
    <property type="entry name" value="LexA/Signal peptidase"/>
    <property type="match status" value="1"/>
</dbReference>
<evidence type="ECO:0000313" key="5">
    <source>
        <dbReference type="EMBL" id="MBM9620888.1"/>
    </source>
</evidence>
<dbReference type="Pfam" id="PF10502">
    <property type="entry name" value="Peptidase_S26"/>
    <property type="match status" value="2"/>
</dbReference>
<evidence type="ECO:0000256" key="2">
    <source>
        <dbReference type="ARBA" id="ARBA00009370"/>
    </source>
</evidence>
<dbReference type="Proteomes" id="UP000664109">
    <property type="component" value="Unassembled WGS sequence"/>
</dbReference>
<dbReference type="InterPro" id="IPR019533">
    <property type="entry name" value="Peptidase_S26"/>
</dbReference>
<dbReference type="CDD" id="cd06530">
    <property type="entry name" value="S26_SPase_I"/>
    <property type="match status" value="1"/>
</dbReference>
<comment type="similarity">
    <text evidence="2">Belongs to the peptidase S26 family.</text>
</comment>
<sequence length="132" mass="13759">MEPAVVDGDRVLVRRRRLRRVKVGDIVVLEPPSRGPYRSAAEAGPDGRVWNVKRVAALPGDPLPPGVPGAEGAEGADLGDPGTGAEPGAGRVGPGSFAVLGDNLADSIDSRHRGLFPAERLMGVVVRRLSAR</sequence>
<protein>
    <submittedName>
        <fullName evidence="5">S26 family signal peptidase</fullName>
    </submittedName>
</protein>
<feature type="domain" description="Peptidase S26" evidence="4">
    <location>
        <begin position="90"/>
        <end position="126"/>
    </location>
</feature>
<keyword evidence="6" id="KW-1185">Reference proteome</keyword>
<evidence type="ECO:0000256" key="3">
    <source>
        <dbReference type="SAM" id="MobiDB-lite"/>
    </source>
</evidence>
<accession>A0ABS2UTX5</accession>
<dbReference type="InterPro" id="IPR000223">
    <property type="entry name" value="Pept_S26A_signal_pept_1"/>
</dbReference>
<dbReference type="PRINTS" id="PR00727">
    <property type="entry name" value="LEADERPTASE"/>
</dbReference>
<feature type="compositionally biased region" description="Low complexity" evidence="3">
    <location>
        <begin position="68"/>
        <end position="80"/>
    </location>
</feature>